<evidence type="ECO:0000256" key="4">
    <source>
        <dbReference type="RuleBase" id="RU363019"/>
    </source>
</evidence>
<evidence type="ECO:0000259" key="5">
    <source>
        <dbReference type="PROSITE" id="PS50072"/>
    </source>
</evidence>
<dbReference type="PANTHER" id="PTHR43246">
    <property type="entry name" value="PEPTIDYL-PROLYL CIS-TRANS ISOMERASE CYP38, CHLOROPLASTIC"/>
    <property type="match status" value="1"/>
</dbReference>
<dbReference type="Pfam" id="PF00160">
    <property type="entry name" value="Pro_isomerase"/>
    <property type="match status" value="1"/>
</dbReference>
<dbReference type="Proteomes" id="UP000253307">
    <property type="component" value="Unassembled WGS sequence"/>
</dbReference>
<dbReference type="PROSITE" id="PS50072">
    <property type="entry name" value="CSA_PPIASE_2"/>
    <property type="match status" value="1"/>
</dbReference>
<evidence type="ECO:0000256" key="1">
    <source>
        <dbReference type="ARBA" id="ARBA00007365"/>
    </source>
</evidence>
<dbReference type="AlphaFoldDB" id="A0A368C095"/>
<dbReference type="GO" id="GO:0003755">
    <property type="term" value="F:peptidyl-prolyl cis-trans isomerase activity"/>
    <property type="evidence" value="ECO:0007669"/>
    <property type="project" value="UniProtKB-UniRule"/>
</dbReference>
<accession>A0A368C095</accession>
<evidence type="ECO:0000313" key="6">
    <source>
        <dbReference type="EMBL" id="RCL42901.1"/>
    </source>
</evidence>
<dbReference type="PRINTS" id="PR00153">
    <property type="entry name" value="CSAPPISMRASE"/>
</dbReference>
<feature type="domain" description="PPIase cyclophilin-type" evidence="5">
    <location>
        <begin position="17"/>
        <end position="182"/>
    </location>
</feature>
<evidence type="ECO:0000256" key="2">
    <source>
        <dbReference type="ARBA" id="ARBA00023110"/>
    </source>
</evidence>
<dbReference type="Gene3D" id="2.40.100.10">
    <property type="entry name" value="Cyclophilin-like"/>
    <property type="match status" value="1"/>
</dbReference>
<dbReference type="InterPro" id="IPR002130">
    <property type="entry name" value="Cyclophilin-type_PPIase_dom"/>
</dbReference>
<evidence type="ECO:0000313" key="7">
    <source>
        <dbReference type="Proteomes" id="UP000253307"/>
    </source>
</evidence>
<dbReference type="InterPro" id="IPR044665">
    <property type="entry name" value="E_coli_cyclophilin_A-like"/>
</dbReference>
<comment type="similarity">
    <text evidence="1 4">Belongs to the cyclophilin-type PPIase family.</text>
</comment>
<keyword evidence="3 4" id="KW-0413">Isomerase</keyword>
<comment type="function">
    <text evidence="4">PPIases accelerate the folding of proteins. It catalyzes the cis-trans isomerization of proline imidic peptide bonds in oligopeptides.</text>
</comment>
<sequence>MSCSEASNQQTVLMENNMPIATISTSAGEIKIELDKENAPISVDNFISLANSGYYTDTIFHRIIEGFMVQGGGLDADMQNKPSESDAIKNEANNGLKNDRGTIAMARTMDPHSATSQFFINHADNNFLNFSSETTQGWGYAVFGKVIEGMEVVDSIALSPTMVINGYQDAPANPVIINSVSISE</sequence>
<dbReference type="EC" id="5.2.1.8" evidence="4"/>
<comment type="caution">
    <text evidence="6">The sequence shown here is derived from an EMBL/GenBank/DDBJ whole genome shotgun (WGS) entry which is preliminary data.</text>
</comment>
<organism evidence="6 7">
    <name type="scientific">SAR86 cluster bacterium</name>
    <dbReference type="NCBI Taxonomy" id="2030880"/>
    <lineage>
        <taxon>Bacteria</taxon>
        <taxon>Pseudomonadati</taxon>
        <taxon>Pseudomonadota</taxon>
        <taxon>Gammaproteobacteria</taxon>
        <taxon>SAR86 cluster</taxon>
    </lineage>
</organism>
<dbReference type="InterPro" id="IPR020892">
    <property type="entry name" value="Cyclophilin-type_PPIase_CS"/>
</dbReference>
<keyword evidence="2 4" id="KW-0697">Rotamase</keyword>
<dbReference type="SUPFAM" id="SSF50891">
    <property type="entry name" value="Cyclophilin-like"/>
    <property type="match status" value="1"/>
</dbReference>
<gene>
    <name evidence="6" type="ORF">DBW96_00370</name>
</gene>
<comment type="catalytic activity">
    <reaction evidence="4">
        <text>[protein]-peptidylproline (omega=180) = [protein]-peptidylproline (omega=0)</text>
        <dbReference type="Rhea" id="RHEA:16237"/>
        <dbReference type="Rhea" id="RHEA-COMP:10747"/>
        <dbReference type="Rhea" id="RHEA-COMP:10748"/>
        <dbReference type="ChEBI" id="CHEBI:83833"/>
        <dbReference type="ChEBI" id="CHEBI:83834"/>
        <dbReference type="EC" id="5.2.1.8"/>
    </reaction>
</comment>
<protein>
    <recommendedName>
        <fullName evidence="4">Peptidyl-prolyl cis-trans isomerase</fullName>
        <shortName evidence="4">PPIase</shortName>
        <ecNumber evidence="4">5.2.1.8</ecNumber>
    </recommendedName>
</protein>
<proteinExistence type="inferred from homology"/>
<evidence type="ECO:0000256" key="3">
    <source>
        <dbReference type="ARBA" id="ARBA00023235"/>
    </source>
</evidence>
<dbReference type="EMBL" id="QOPE01000001">
    <property type="protein sequence ID" value="RCL42901.1"/>
    <property type="molecule type" value="Genomic_DNA"/>
</dbReference>
<dbReference type="GO" id="GO:0006457">
    <property type="term" value="P:protein folding"/>
    <property type="evidence" value="ECO:0007669"/>
    <property type="project" value="InterPro"/>
</dbReference>
<reference evidence="6 7" key="1">
    <citation type="journal article" date="2018" name="Microbiome">
        <title>Fine metagenomic profile of the Mediterranean stratified and mixed water columns revealed by assembly and recruitment.</title>
        <authorList>
            <person name="Haro-Moreno J.M."/>
            <person name="Lopez-Perez M."/>
            <person name="De La Torre J.R."/>
            <person name="Picazo A."/>
            <person name="Camacho A."/>
            <person name="Rodriguez-Valera F."/>
        </authorList>
    </citation>
    <scope>NUCLEOTIDE SEQUENCE [LARGE SCALE GENOMIC DNA]</scope>
    <source>
        <strain evidence="6">MED-G82</strain>
    </source>
</reference>
<dbReference type="PROSITE" id="PS00170">
    <property type="entry name" value="CSA_PPIASE_1"/>
    <property type="match status" value="1"/>
</dbReference>
<name>A0A368C095_9GAMM</name>
<dbReference type="InterPro" id="IPR029000">
    <property type="entry name" value="Cyclophilin-like_dom_sf"/>
</dbReference>